<evidence type="ECO:0008006" key="6">
    <source>
        <dbReference type="Google" id="ProtNLM"/>
    </source>
</evidence>
<dbReference type="InterPro" id="IPR050194">
    <property type="entry name" value="Glycosyltransferase_grp1"/>
</dbReference>
<evidence type="ECO:0000313" key="5">
    <source>
        <dbReference type="Proteomes" id="UP000229502"/>
    </source>
</evidence>
<keyword evidence="1" id="KW-1133">Transmembrane helix</keyword>
<keyword evidence="1" id="KW-0812">Transmembrane</keyword>
<evidence type="ECO:0000259" key="3">
    <source>
        <dbReference type="Pfam" id="PF13439"/>
    </source>
</evidence>
<name>A0A2M6YRY4_9BACT</name>
<dbReference type="EMBL" id="PEWZ01000033">
    <property type="protein sequence ID" value="PIU36204.1"/>
    <property type="molecule type" value="Genomic_DNA"/>
</dbReference>
<dbReference type="GO" id="GO:0016757">
    <property type="term" value="F:glycosyltransferase activity"/>
    <property type="evidence" value="ECO:0007669"/>
    <property type="project" value="InterPro"/>
</dbReference>
<keyword evidence="1" id="KW-0472">Membrane</keyword>
<evidence type="ECO:0000256" key="1">
    <source>
        <dbReference type="SAM" id="Phobius"/>
    </source>
</evidence>
<dbReference type="PANTHER" id="PTHR45947:SF3">
    <property type="entry name" value="SULFOQUINOVOSYL TRANSFERASE SQD2"/>
    <property type="match status" value="1"/>
</dbReference>
<dbReference type="InterPro" id="IPR028098">
    <property type="entry name" value="Glyco_trans_4-like_N"/>
</dbReference>
<dbReference type="Proteomes" id="UP000229502">
    <property type="component" value="Unassembled WGS sequence"/>
</dbReference>
<gene>
    <name evidence="4" type="ORF">COT03_00575</name>
</gene>
<feature type="domain" description="Glycosyl transferase family 1" evidence="2">
    <location>
        <begin position="194"/>
        <end position="355"/>
    </location>
</feature>
<feature type="transmembrane region" description="Helical" evidence="1">
    <location>
        <begin position="435"/>
        <end position="454"/>
    </location>
</feature>
<dbReference type="PANTHER" id="PTHR45947">
    <property type="entry name" value="SULFOQUINOVOSYL TRANSFERASE SQD2"/>
    <property type="match status" value="1"/>
</dbReference>
<sequence>MRVVFITMFTESMGGGLGRVAYEIVEAFAQKHKVLFIHPGERTKKTIRGNLWVMEVESRGKSEIVIPDLNFKNIKFIFRNLGKFSPEVVHAQDPGPLSFLLQLWAKKNGIPFVYTSHVLPTKTGDFGAKELSGKVGKLLDSKIVRKYFLNFFNNCDGVIALNKRAKKDILEFGYKGKIFLIPNGRNLKTYQTREKKGLKDKILVFIGYLTRRKNQRYLVEVMRYLPGDYTLKLVGPYIDEKYFAELENLVKKYKLENVCFIGKVPHERVPEFLAEARVFVSSSKMEVQSLSIIESLASGTPVVGLPNETIDEFIDASCGYNFPKRTPPKTFALKVKEICSLSESSYRKLSDNAKKKTLSLDWSKVVNETRKAYWELIESYKSQKTNFFGVKSKSSSFSDFKLEEFFPKQARIFNKNNWQDLDSLEKNKMVDKSELYIFLLIVSTFLIGSFYSLITNIEGLKSKVKL</sequence>
<dbReference type="Gene3D" id="3.40.50.2000">
    <property type="entry name" value="Glycogen Phosphorylase B"/>
    <property type="match status" value="2"/>
</dbReference>
<proteinExistence type="predicted"/>
<accession>A0A2M6YRY4</accession>
<dbReference type="SUPFAM" id="SSF53756">
    <property type="entry name" value="UDP-Glycosyltransferase/glycogen phosphorylase"/>
    <property type="match status" value="1"/>
</dbReference>
<evidence type="ECO:0000313" key="4">
    <source>
        <dbReference type="EMBL" id="PIU36204.1"/>
    </source>
</evidence>
<organism evidence="4 5">
    <name type="scientific">Candidatus Shapirobacteria bacterium CG07_land_8_20_14_0_80_39_18</name>
    <dbReference type="NCBI Taxonomy" id="1974882"/>
    <lineage>
        <taxon>Bacteria</taxon>
        <taxon>Candidatus Shapironibacteriota</taxon>
    </lineage>
</organism>
<dbReference type="InterPro" id="IPR001296">
    <property type="entry name" value="Glyco_trans_1"/>
</dbReference>
<feature type="domain" description="Glycosyltransferase subfamily 4-like N-terminal" evidence="3">
    <location>
        <begin position="15"/>
        <end position="187"/>
    </location>
</feature>
<dbReference type="Pfam" id="PF13439">
    <property type="entry name" value="Glyco_transf_4"/>
    <property type="match status" value="1"/>
</dbReference>
<dbReference type="Pfam" id="PF00534">
    <property type="entry name" value="Glycos_transf_1"/>
    <property type="match status" value="1"/>
</dbReference>
<dbReference type="AlphaFoldDB" id="A0A2M6YRY4"/>
<protein>
    <recommendedName>
        <fullName evidence="6">Glycosyltransferase family 1 protein</fullName>
    </recommendedName>
</protein>
<comment type="caution">
    <text evidence="4">The sequence shown here is derived from an EMBL/GenBank/DDBJ whole genome shotgun (WGS) entry which is preliminary data.</text>
</comment>
<evidence type="ECO:0000259" key="2">
    <source>
        <dbReference type="Pfam" id="PF00534"/>
    </source>
</evidence>
<reference evidence="5" key="1">
    <citation type="submission" date="2017-09" db="EMBL/GenBank/DDBJ databases">
        <title>Depth-based differentiation of microbial function through sediment-hosted aquifers and enrichment of novel symbionts in the deep terrestrial subsurface.</title>
        <authorList>
            <person name="Probst A.J."/>
            <person name="Ladd B."/>
            <person name="Jarett J.K."/>
            <person name="Geller-Mcgrath D.E."/>
            <person name="Sieber C.M.K."/>
            <person name="Emerson J.B."/>
            <person name="Anantharaman K."/>
            <person name="Thomas B.C."/>
            <person name="Malmstrom R."/>
            <person name="Stieglmeier M."/>
            <person name="Klingl A."/>
            <person name="Woyke T."/>
            <person name="Ryan C.M."/>
            <person name="Banfield J.F."/>
        </authorList>
    </citation>
    <scope>NUCLEOTIDE SEQUENCE [LARGE SCALE GENOMIC DNA]</scope>
</reference>